<keyword evidence="3" id="KW-0675">Receptor</keyword>
<dbReference type="PROSITE" id="PS51318">
    <property type="entry name" value="TAT"/>
    <property type="match status" value="1"/>
</dbReference>
<feature type="signal peptide" evidence="2">
    <location>
        <begin position="1"/>
        <end position="30"/>
    </location>
</feature>
<dbReference type="CDD" id="cd07012">
    <property type="entry name" value="PBP2_Bug_TTT"/>
    <property type="match status" value="1"/>
</dbReference>
<keyword evidence="2" id="KW-0732">Signal</keyword>
<dbReference type="SUPFAM" id="SSF53850">
    <property type="entry name" value="Periplasmic binding protein-like II"/>
    <property type="match status" value="1"/>
</dbReference>
<comment type="similarity">
    <text evidence="1">Belongs to the UPF0065 (bug) family.</text>
</comment>
<dbReference type="PANTHER" id="PTHR42928:SF5">
    <property type="entry name" value="BLR1237 PROTEIN"/>
    <property type="match status" value="1"/>
</dbReference>
<gene>
    <name evidence="3" type="ORF">HNQ70_002090</name>
</gene>
<keyword evidence="4" id="KW-1185">Reference proteome</keyword>
<organism evidence="3 4">
    <name type="scientific">Quisquiliibacterium transsilvanicum</name>
    <dbReference type="NCBI Taxonomy" id="1549638"/>
    <lineage>
        <taxon>Bacteria</taxon>
        <taxon>Pseudomonadati</taxon>
        <taxon>Pseudomonadota</taxon>
        <taxon>Betaproteobacteria</taxon>
        <taxon>Burkholderiales</taxon>
        <taxon>Burkholderiaceae</taxon>
        <taxon>Quisquiliibacterium</taxon>
    </lineage>
</organism>
<dbReference type="RefSeq" id="WP_183967125.1">
    <property type="nucleotide sequence ID" value="NZ_BAABEW010000002.1"/>
</dbReference>
<evidence type="ECO:0000313" key="3">
    <source>
        <dbReference type="EMBL" id="MBB5272076.1"/>
    </source>
</evidence>
<dbReference type="Pfam" id="PF03401">
    <property type="entry name" value="TctC"/>
    <property type="match status" value="1"/>
</dbReference>
<feature type="chain" id="PRO_5030713933" evidence="2">
    <location>
        <begin position="31"/>
        <end position="327"/>
    </location>
</feature>
<dbReference type="EMBL" id="JACHGB010000004">
    <property type="protein sequence ID" value="MBB5272076.1"/>
    <property type="molecule type" value="Genomic_DNA"/>
</dbReference>
<evidence type="ECO:0000256" key="2">
    <source>
        <dbReference type="SAM" id="SignalP"/>
    </source>
</evidence>
<dbReference type="InterPro" id="IPR042100">
    <property type="entry name" value="Bug_dom1"/>
</dbReference>
<comment type="caution">
    <text evidence="3">The sequence shown here is derived from an EMBL/GenBank/DDBJ whole genome shotgun (WGS) entry which is preliminary data.</text>
</comment>
<proteinExistence type="inferred from homology"/>
<dbReference type="AlphaFoldDB" id="A0A7W8HIM9"/>
<reference evidence="3 4" key="1">
    <citation type="submission" date="2020-08" db="EMBL/GenBank/DDBJ databases">
        <title>Genomic Encyclopedia of Type Strains, Phase IV (KMG-IV): sequencing the most valuable type-strain genomes for metagenomic binning, comparative biology and taxonomic classification.</title>
        <authorList>
            <person name="Goeker M."/>
        </authorList>
    </citation>
    <scope>NUCLEOTIDE SEQUENCE [LARGE SCALE GENOMIC DNA]</scope>
    <source>
        <strain evidence="3 4">DSM 29781</strain>
    </source>
</reference>
<dbReference type="PANTHER" id="PTHR42928">
    <property type="entry name" value="TRICARBOXYLATE-BINDING PROTEIN"/>
    <property type="match status" value="1"/>
</dbReference>
<dbReference type="InterPro" id="IPR005064">
    <property type="entry name" value="BUG"/>
</dbReference>
<dbReference type="Proteomes" id="UP000532440">
    <property type="component" value="Unassembled WGS sequence"/>
</dbReference>
<accession>A0A7W8HIM9</accession>
<evidence type="ECO:0000256" key="1">
    <source>
        <dbReference type="ARBA" id="ARBA00006987"/>
    </source>
</evidence>
<dbReference type="Gene3D" id="3.40.190.150">
    <property type="entry name" value="Bordetella uptake gene, domain 1"/>
    <property type="match status" value="1"/>
</dbReference>
<dbReference type="PIRSF" id="PIRSF017082">
    <property type="entry name" value="YflP"/>
    <property type="match status" value="1"/>
</dbReference>
<dbReference type="Gene3D" id="3.40.190.10">
    <property type="entry name" value="Periplasmic binding protein-like II"/>
    <property type="match status" value="1"/>
</dbReference>
<evidence type="ECO:0000313" key="4">
    <source>
        <dbReference type="Proteomes" id="UP000532440"/>
    </source>
</evidence>
<name>A0A7W8HIM9_9BURK</name>
<protein>
    <submittedName>
        <fullName evidence="3">Tripartite-type tricarboxylate transporter receptor subunit TctC</fullName>
    </submittedName>
</protein>
<sequence>MELSKTRRALLGAVAAATVLSGTAAAPALAETFPSRPITLVIPFPPGGATDTQFRALASAASKELGQPIVVSNRAGVGGTLGPVTMARTAAPDGYTVAVLPGTLYRLPHLLKSADWDPTRDFTYIVGLTAYSFAITVAADSPWKTVPDMLAAAKAKPDQYSYGTVGTGSTGHIASSRLLKAAGVKMNFVPFKGAAEQQLALIGGHIDMVGDAGWGVQAKAGKIRPLALMAEKRAKNWPDVPTLKELGYDIVALSTLGIGGPKGMDPAVVKVLHDAFRKASKDPAFLEILDMENQPELYMDSAAYARAAAEQFESDRRFVAELGLTRQ</sequence>
<dbReference type="InterPro" id="IPR006311">
    <property type="entry name" value="TAT_signal"/>
</dbReference>